<name>A0A9D1EBB9_9FIRM</name>
<evidence type="ECO:0000256" key="6">
    <source>
        <dbReference type="SAM" id="Phobius"/>
    </source>
</evidence>
<keyword evidence="5 6" id="KW-0472">Membrane</keyword>
<evidence type="ECO:0000256" key="2">
    <source>
        <dbReference type="ARBA" id="ARBA00009765"/>
    </source>
</evidence>
<dbReference type="Proteomes" id="UP000823912">
    <property type="component" value="Unassembled WGS sequence"/>
</dbReference>
<dbReference type="Gene3D" id="3.30.460.20">
    <property type="entry name" value="CorA soluble domain-like"/>
    <property type="match status" value="1"/>
</dbReference>
<comment type="similarity">
    <text evidence="2">Belongs to the CorA metal ion transporter (MIT) (TC 1.A.35) family.</text>
</comment>
<dbReference type="GO" id="GO:0016020">
    <property type="term" value="C:membrane"/>
    <property type="evidence" value="ECO:0007669"/>
    <property type="project" value="UniProtKB-SubCell"/>
</dbReference>
<dbReference type="SUPFAM" id="SSF144083">
    <property type="entry name" value="Magnesium transport protein CorA, transmembrane region"/>
    <property type="match status" value="1"/>
</dbReference>
<comment type="caution">
    <text evidence="7">The sequence shown here is derived from an EMBL/GenBank/DDBJ whole genome shotgun (WGS) entry which is preliminary data.</text>
</comment>
<reference evidence="7" key="1">
    <citation type="submission" date="2020-10" db="EMBL/GenBank/DDBJ databases">
        <authorList>
            <person name="Gilroy R."/>
        </authorList>
    </citation>
    <scope>NUCLEOTIDE SEQUENCE</scope>
    <source>
        <strain evidence="7">ChiSjej5B23-6657</strain>
    </source>
</reference>
<dbReference type="InterPro" id="IPR047199">
    <property type="entry name" value="CorA-like"/>
</dbReference>
<dbReference type="CDD" id="cd12827">
    <property type="entry name" value="EcCorA_ZntB-like_u2"/>
    <property type="match status" value="1"/>
</dbReference>
<evidence type="ECO:0000313" key="7">
    <source>
        <dbReference type="EMBL" id="HIR71805.1"/>
    </source>
</evidence>
<dbReference type="InterPro" id="IPR002523">
    <property type="entry name" value="MgTranspt_CorA/ZnTranspt_ZntB"/>
</dbReference>
<feature type="transmembrane region" description="Helical" evidence="6">
    <location>
        <begin position="285"/>
        <end position="307"/>
    </location>
</feature>
<protein>
    <submittedName>
        <fullName evidence="7">Magnesium transporter CorA family protein</fullName>
    </submittedName>
</protein>
<dbReference type="Gene3D" id="1.20.58.340">
    <property type="entry name" value="Magnesium transport protein CorA, transmembrane region"/>
    <property type="match status" value="2"/>
</dbReference>
<evidence type="ECO:0000256" key="1">
    <source>
        <dbReference type="ARBA" id="ARBA00004141"/>
    </source>
</evidence>
<dbReference type="Pfam" id="PF01544">
    <property type="entry name" value="CorA"/>
    <property type="match status" value="1"/>
</dbReference>
<accession>A0A9D1EBB9</accession>
<proteinExistence type="inferred from homology"/>
<keyword evidence="4 6" id="KW-1133">Transmembrane helix</keyword>
<dbReference type="EMBL" id="DVHM01000187">
    <property type="protein sequence ID" value="HIR71805.1"/>
    <property type="molecule type" value="Genomic_DNA"/>
</dbReference>
<reference evidence="7" key="2">
    <citation type="journal article" date="2021" name="PeerJ">
        <title>Extensive microbial diversity within the chicken gut microbiome revealed by metagenomics and culture.</title>
        <authorList>
            <person name="Gilroy R."/>
            <person name="Ravi A."/>
            <person name="Getino M."/>
            <person name="Pursley I."/>
            <person name="Horton D.L."/>
            <person name="Alikhan N.F."/>
            <person name="Baker D."/>
            <person name="Gharbi K."/>
            <person name="Hall N."/>
            <person name="Watson M."/>
            <person name="Adriaenssens E.M."/>
            <person name="Foster-Nyarko E."/>
            <person name="Jarju S."/>
            <person name="Secka A."/>
            <person name="Antonio M."/>
            <person name="Oren A."/>
            <person name="Chaudhuri R.R."/>
            <person name="La Ragione R."/>
            <person name="Hildebrand F."/>
            <person name="Pallen M.J."/>
        </authorList>
    </citation>
    <scope>NUCLEOTIDE SEQUENCE</scope>
    <source>
        <strain evidence="7">ChiSjej5B23-6657</strain>
    </source>
</reference>
<gene>
    <name evidence="7" type="ORF">IAA55_11085</name>
</gene>
<dbReference type="InterPro" id="IPR045863">
    <property type="entry name" value="CorA_TM1_TM2"/>
</dbReference>
<evidence type="ECO:0000256" key="4">
    <source>
        <dbReference type="ARBA" id="ARBA00022989"/>
    </source>
</evidence>
<dbReference type="PANTHER" id="PTHR47891:SF2">
    <property type="entry name" value="MAGNESIUM AND COBALT TRANSPORTER"/>
    <property type="match status" value="1"/>
</dbReference>
<keyword evidence="3 6" id="KW-0812">Transmembrane</keyword>
<dbReference type="GO" id="GO:0046873">
    <property type="term" value="F:metal ion transmembrane transporter activity"/>
    <property type="evidence" value="ECO:0007669"/>
    <property type="project" value="InterPro"/>
</dbReference>
<dbReference type="SUPFAM" id="SSF143865">
    <property type="entry name" value="CorA soluble domain-like"/>
    <property type="match status" value="1"/>
</dbReference>
<dbReference type="InterPro" id="IPR045861">
    <property type="entry name" value="CorA_cytoplasmic_dom"/>
</dbReference>
<evidence type="ECO:0000313" key="8">
    <source>
        <dbReference type="Proteomes" id="UP000823912"/>
    </source>
</evidence>
<sequence length="313" mass="35915">MIAMYKTDDRIIREIEAYEPGAWINLTAPTLEECADISEQFGMDIADVRAALDDEESSRISIEDTYTLVLVDIPSAEVRNNRHSYTTIPLGILMTEEVVITVCAEETAVLRTFVEQRVREFSTKKQMRFTYQILYNACMVYQSLLRSIDHKRTEIEERIDQNTEDVDLIDLHELESNLVYFATSLRANGVVLDRLSRYGNLRKYNEDLELLEDVVIENKQAIEMTQIYRDIIKGTRELMSTVINNRLNNAMKYLAAITIVMSIPTIISGLWGMNVSGKWMPLSNTPFGFGILCMVTLAICIVAMIILKRRKML</sequence>
<dbReference type="AlphaFoldDB" id="A0A9D1EBB9"/>
<comment type="subcellular location">
    <subcellularLocation>
        <location evidence="1">Membrane</location>
        <topology evidence="1">Multi-pass membrane protein</topology>
    </subcellularLocation>
</comment>
<evidence type="ECO:0000256" key="3">
    <source>
        <dbReference type="ARBA" id="ARBA00022692"/>
    </source>
</evidence>
<evidence type="ECO:0000256" key="5">
    <source>
        <dbReference type="ARBA" id="ARBA00023136"/>
    </source>
</evidence>
<feature type="transmembrane region" description="Helical" evidence="6">
    <location>
        <begin position="253"/>
        <end position="273"/>
    </location>
</feature>
<organism evidence="7 8">
    <name type="scientific">Candidatus Pullilachnospira gallistercoris</name>
    <dbReference type="NCBI Taxonomy" id="2840911"/>
    <lineage>
        <taxon>Bacteria</taxon>
        <taxon>Bacillati</taxon>
        <taxon>Bacillota</taxon>
        <taxon>Clostridia</taxon>
        <taxon>Lachnospirales</taxon>
        <taxon>Lachnospiraceae</taxon>
        <taxon>Lachnospiraceae incertae sedis</taxon>
        <taxon>Candidatus Pullilachnospira</taxon>
    </lineage>
</organism>
<dbReference type="PANTHER" id="PTHR47891">
    <property type="entry name" value="TRANSPORTER-RELATED"/>
    <property type="match status" value="1"/>
</dbReference>